<dbReference type="AlphaFoldDB" id="A0A9X9XGB0"/>
<evidence type="ECO:0000313" key="2">
    <source>
        <dbReference type="Proteomes" id="UP001138709"/>
    </source>
</evidence>
<evidence type="ECO:0000313" key="1">
    <source>
        <dbReference type="EMBL" id="MBR0682746.1"/>
    </source>
</evidence>
<dbReference type="Proteomes" id="UP001138709">
    <property type="component" value="Unassembled WGS sequence"/>
</dbReference>
<dbReference type="RefSeq" id="WP_211848283.1">
    <property type="nucleotide sequence ID" value="NZ_JAAEDL010000022.1"/>
</dbReference>
<sequence>MSETRHPETWHLLFLRREKQAIAQEALGLGDVLPTLAHIHANIVGRFDFCFDEAFS</sequence>
<proteinExistence type="predicted"/>
<protein>
    <submittedName>
        <fullName evidence="1">Uncharacterized protein</fullName>
    </submittedName>
</protein>
<accession>A0A9X9XGB0</accession>
<comment type="caution">
    <text evidence="1">The sequence shown here is derived from an EMBL/GenBank/DDBJ whole genome shotgun (WGS) entry which is preliminary data.</text>
</comment>
<reference evidence="1" key="2">
    <citation type="journal article" date="2021" name="Syst. Appl. Microbiol.">
        <title>Roseomonas hellenica sp. nov., isolated from roots of wild-growing Alkanna tinctoria.</title>
        <authorList>
            <person name="Rat A."/>
            <person name="Naranjo H.D."/>
            <person name="Lebbe L."/>
            <person name="Cnockaert M."/>
            <person name="Krigas N."/>
            <person name="Grigoriadou K."/>
            <person name="Maloupa E."/>
            <person name="Willems A."/>
        </authorList>
    </citation>
    <scope>NUCLEOTIDE SEQUENCE</scope>
    <source>
        <strain evidence="1">LMG 31228</strain>
    </source>
</reference>
<reference evidence="1" key="1">
    <citation type="submission" date="2020-01" db="EMBL/GenBank/DDBJ databases">
        <authorList>
            <person name="Rat A."/>
        </authorList>
    </citation>
    <scope>NUCLEOTIDE SEQUENCE</scope>
    <source>
        <strain evidence="1">LMG 31228</strain>
    </source>
</reference>
<dbReference type="EMBL" id="JAAEDL010000022">
    <property type="protein sequence ID" value="MBR0682746.1"/>
    <property type="molecule type" value="Genomic_DNA"/>
</dbReference>
<organism evidence="1 2">
    <name type="scientific">Neoroseomonas eburnea</name>
    <dbReference type="NCBI Taxonomy" id="1346889"/>
    <lineage>
        <taxon>Bacteria</taxon>
        <taxon>Pseudomonadati</taxon>
        <taxon>Pseudomonadota</taxon>
        <taxon>Alphaproteobacteria</taxon>
        <taxon>Acetobacterales</taxon>
        <taxon>Acetobacteraceae</taxon>
        <taxon>Neoroseomonas</taxon>
    </lineage>
</organism>
<name>A0A9X9XGB0_9PROT</name>
<gene>
    <name evidence="1" type="ORF">GXW74_19800</name>
</gene>
<keyword evidence="2" id="KW-1185">Reference proteome</keyword>